<organism evidence="2 3">
    <name type="scientific">Candidatus Ornithospirochaeta avicola</name>
    <dbReference type="NCBI Taxonomy" id="2840896"/>
    <lineage>
        <taxon>Bacteria</taxon>
        <taxon>Pseudomonadati</taxon>
        <taxon>Spirochaetota</taxon>
        <taxon>Spirochaetia</taxon>
        <taxon>Spirochaetales</taxon>
        <taxon>Spirochaetaceae</taxon>
        <taxon>Spirochaetaceae incertae sedis</taxon>
        <taxon>Candidatus Ornithospirochaeta</taxon>
    </lineage>
</organism>
<feature type="domain" description="Calcineurin-like phosphoesterase" evidence="1">
    <location>
        <begin position="5"/>
        <end position="171"/>
    </location>
</feature>
<name>A0A9D1TNU4_9SPIO</name>
<dbReference type="Proteomes" id="UP000823936">
    <property type="component" value="Unassembled WGS sequence"/>
</dbReference>
<dbReference type="GO" id="GO:0016791">
    <property type="term" value="F:phosphatase activity"/>
    <property type="evidence" value="ECO:0007669"/>
    <property type="project" value="TreeGrafter"/>
</dbReference>
<dbReference type="CDD" id="cd00144">
    <property type="entry name" value="MPP_PPP_family"/>
    <property type="match status" value="1"/>
</dbReference>
<dbReference type="Gene3D" id="3.60.21.10">
    <property type="match status" value="1"/>
</dbReference>
<dbReference type="InterPro" id="IPR006186">
    <property type="entry name" value="Ser/Thr-sp_prot-phosphatase"/>
</dbReference>
<protein>
    <submittedName>
        <fullName evidence="2">Serine/threonine protein phosphatase</fullName>
    </submittedName>
</protein>
<sequence length="243" mass="27584">MGRNLIVGDIHGHYSELMELLEKAGFADSDTLYAVGDYTDRGKENIKVLRFLMGMKNFKGVAGNHDLFLQTWLLTANDNWLWALRNGGQSTIDDFINSKVSMLECTEIAYWLKDLPAVRIEDKYIIVHGGVGKLTMKDLFEAEKAERNIDGGGEYDDYLLWDRSYMLSALEKKEKMSVIRIKSMVSPLDTDGRMIFSGHTPTYNALPFISNEYHLAAIDTGAGHNMKLTLMDMDSLEYWQCDA</sequence>
<comment type="caution">
    <text evidence="2">The sequence shown here is derived from an EMBL/GenBank/DDBJ whole genome shotgun (WGS) entry which is preliminary data.</text>
</comment>
<dbReference type="PANTHER" id="PTHR42850">
    <property type="entry name" value="METALLOPHOSPHOESTERASE"/>
    <property type="match status" value="1"/>
</dbReference>
<dbReference type="PANTHER" id="PTHR42850:SF4">
    <property type="entry name" value="ZINC-DEPENDENT ENDOPOLYPHOSPHATASE"/>
    <property type="match status" value="1"/>
</dbReference>
<dbReference type="Pfam" id="PF00149">
    <property type="entry name" value="Metallophos"/>
    <property type="match status" value="1"/>
</dbReference>
<dbReference type="InterPro" id="IPR004843">
    <property type="entry name" value="Calcineurin-like_PHP"/>
</dbReference>
<dbReference type="EMBL" id="DXHU01000014">
    <property type="protein sequence ID" value="HIV98760.1"/>
    <property type="molecule type" value="Genomic_DNA"/>
</dbReference>
<reference evidence="2" key="2">
    <citation type="submission" date="2021-04" db="EMBL/GenBank/DDBJ databases">
        <authorList>
            <person name="Gilroy R."/>
        </authorList>
    </citation>
    <scope>NUCLEOTIDE SEQUENCE</scope>
    <source>
        <strain evidence="2">Gambia11-129</strain>
    </source>
</reference>
<accession>A0A9D1TNU4</accession>
<reference evidence="2" key="1">
    <citation type="journal article" date="2021" name="PeerJ">
        <title>Extensive microbial diversity within the chicken gut microbiome revealed by metagenomics and culture.</title>
        <authorList>
            <person name="Gilroy R."/>
            <person name="Ravi A."/>
            <person name="Getino M."/>
            <person name="Pursley I."/>
            <person name="Horton D.L."/>
            <person name="Alikhan N.F."/>
            <person name="Baker D."/>
            <person name="Gharbi K."/>
            <person name="Hall N."/>
            <person name="Watson M."/>
            <person name="Adriaenssens E.M."/>
            <person name="Foster-Nyarko E."/>
            <person name="Jarju S."/>
            <person name="Secka A."/>
            <person name="Antonio M."/>
            <person name="Oren A."/>
            <person name="Chaudhuri R.R."/>
            <person name="La Ragione R."/>
            <person name="Hildebrand F."/>
            <person name="Pallen M.J."/>
        </authorList>
    </citation>
    <scope>NUCLEOTIDE SEQUENCE</scope>
    <source>
        <strain evidence="2">Gambia11-129</strain>
    </source>
</reference>
<evidence type="ECO:0000313" key="2">
    <source>
        <dbReference type="EMBL" id="HIV98760.1"/>
    </source>
</evidence>
<gene>
    <name evidence="2" type="ORF">IAB12_03140</name>
</gene>
<proteinExistence type="predicted"/>
<dbReference type="PRINTS" id="PR00114">
    <property type="entry name" value="STPHPHTASE"/>
</dbReference>
<evidence type="ECO:0000313" key="3">
    <source>
        <dbReference type="Proteomes" id="UP000823936"/>
    </source>
</evidence>
<evidence type="ECO:0000259" key="1">
    <source>
        <dbReference type="Pfam" id="PF00149"/>
    </source>
</evidence>
<dbReference type="SUPFAM" id="SSF56300">
    <property type="entry name" value="Metallo-dependent phosphatases"/>
    <property type="match status" value="1"/>
</dbReference>
<dbReference type="GO" id="GO:0110154">
    <property type="term" value="P:RNA decapping"/>
    <property type="evidence" value="ECO:0007669"/>
    <property type="project" value="TreeGrafter"/>
</dbReference>
<dbReference type="GO" id="GO:0005737">
    <property type="term" value="C:cytoplasm"/>
    <property type="evidence" value="ECO:0007669"/>
    <property type="project" value="TreeGrafter"/>
</dbReference>
<dbReference type="GO" id="GO:0008803">
    <property type="term" value="F:bis(5'-nucleosyl)-tetraphosphatase (symmetrical) activity"/>
    <property type="evidence" value="ECO:0007669"/>
    <property type="project" value="TreeGrafter"/>
</dbReference>
<dbReference type="InterPro" id="IPR050126">
    <property type="entry name" value="Ap4A_hydrolase"/>
</dbReference>
<dbReference type="InterPro" id="IPR029052">
    <property type="entry name" value="Metallo-depent_PP-like"/>
</dbReference>
<dbReference type="AlphaFoldDB" id="A0A9D1TNU4"/>